<organism evidence="1">
    <name type="scientific">Rhizophagus irregularis (strain DAOM 181602 / DAOM 197198 / MUCL 43194)</name>
    <name type="common">Arbuscular mycorrhizal fungus</name>
    <name type="synonym">Glomus intraradices</name>
    <dbReference type="NCBI Taxonomy" id="747089"/>
    <lineage>
        <taxon>Eukaryota</taxon>
        <taxon>Fungi</taxon>
        <taxon>Fungi incertae sedis</taxon>
        <taxon>Mucoromycota</taxon>
        <taxon>Glomeromycotina</taxon>
        <taxon>Glomeromycetes</taxon>
        <taxon>Glomerales</taxon>
        <taxon>Glomeraceae</taxon>
        <taxon>Rhizophagus</taxon>
    </lineage>
</organism>
<proteinExistence type="predicted"/>
<name>U9UUH0_RHIID</name>
<gene>
    <name evidence="1" type="ORF">GLOINDRAFT_2152</name>
</gene>
<dbReference type="InterPro" id="IPR012337">
    <property type="entry name" value="RNaseH-like_sf"/>
</dbReference>
<dbReference type="HOGENOM" id="CLU_025081_0_0_1"/>
<dbReference type="AlphaFoldDB" id="U9UUH0"/>
<evidence type="ECO:0008006" key="2">
    <source>
        <dbReference type="Google" id="ProtNLM"/>
    </source>
</evidence>
<sequence length="195" mass="22724">MEYTDEYDTPELWWSTCRQPNNYIQKLALKLFAITPHQAACKRAFSVLNWMIGKRRTRLDIDRLQSMAQMHSYYITNAKSELKFSSSDLSENELETALQEITTAMINNDDIFIDDDDDDTVLDDESINLNEDNTNSDLIMENTMKLDKFNELNGDNSNSDISDQQPDESINYEDSNIDFEAIFDEESETDYINYI</sequence>
<dbReference type="SUPFAM" id="SSF53098">
    <property type="entry name" value="Ribonuclease H-like"/>
    <property type="match status" value="1"/>
</dbReference>
<dbReference type="EMBL" id="KI278430">
    <property type="protein sequence ID" value="ESA19236.1"/>
    <property type="molecule type" value="Genomic_DNA"/>
</dbReference>
<evidence type="ECO:0000313" key="1">
    <source>
        <dbReference type="EMBL" id="ESA19236.1"/>
    </source>
</evidence>
<protein>
    <recommendedName>
        <fullName evidence="2">HAT C-terminal dimerisation domain-containing protein</fullName>
    </recommendedName>
</protein>
<dbReference type="VEuPathDB" id="FungiDB:RhiirFUN_015870"/>
<accession>U9UUH0</accession>
<reference evidence="1" key="1">
    <citation type="submission" date="2013-07" db="EMBL/GenBank/DDBJ databases">
        <title>The genome of an arbuscular mycorrhizal fungus provides insights into the evolution of the oldest plant symbiosis.</title>
        <authorList>
            <consortium name="DOE Joint Genome Institute"/>
            <person name="Tisserant E."/>
            <person name="Malbreil M."/>
            <person name="Kuo A."/>
            <person name="Kohler A."/>
            <person name="Symeonidi A."/>
            <person name="Balestrini R."/>
            <person name="Charron P."/>
            <person name="Duensing N."/>
            <person name="Frei-dit-Frey N."/>
            <person name="Gianinazzi-Pearson V."/>
            <person name="Gilbert B."/>
            <person name="Handa Y."/>
            <person name="Hijri M."/>
            <person name="Kaul R."/>
            <person name="Kawaguchi M."/>
            <person name="Krajinski F."/>
            <person name="Lammers P."/>
            <person name="Lapierre D."/>
            <person name="Masclaux F.G."/>
            <person name="Murat C."/>
            <person name="Morin E."/>
            <person name="Ndikumana S."/>
            <person name="Pagni M."/>
            <person name="Petitpierre D."/>
            <person name="Requena N."/>
            <person name="Rosikiewicz P."/>
            <person name="Riley R."/>
            <person name="Saito K."/>
            <person name="San Clemente H."/>
            <person name="Shapiro H."/>
            <person name="van Tuinen D."/>
            <person name="Becard G."/>
            <person name="Bonfante P."/>
            <person name="Paszkowski U."/>
            <person name="Shachar-Hill Y."/>
            <person name="Young J.P."/>
            <person name="Sanders I.R."/>
            <person name="Henrissat B."/>
            <person name="Rensing S.A."/>
            <person name="Grigoriev I.V."/>
            <person name="Corradi N."/>
            <person name="Roux C."/>
            <person name="Martin F."/>
        </authorList>
    </citation>
    <scope>NUCLEOTIDE SEQUENCE</scope>
    <source>
        <strain evidence="1">DAOM 197198</strain>
    </source>
</reference>